<dbReference type="Proteomes" id="UP000001593">
    <property type="component" value="Unassembled WGS sequence"/>
</dbReference>
<dbReference type="Gene3D" id="3.90.810.10">
    <property type="entry name" value="CRIB domain"/>
    <property type="match status" value="1"/>
</dbReference>
<keyword evidence="6" id="KW-0472">Membrane</keyword>
<dbReference type="PANTHER" id="PTHR21236:SF7">
    <property type="entry name" value="PROTEIN YIPF4"/>
    <property type="match status" value="1"/>
</dbReference>
<keyword evidence="4" id="KW-1133">Transmembrane helix</keyword>
<dbReference type="EMBL" id="DS469802">
    <property type="protein sequence ID" value="EDO32874.1"/>
    <property type="molecule type" value="Genomic_DNA"/>
</dbReference>
<dbReference type="InterPro" id="IPR000095">
    <property type="entry name" value="CRIB_dom"/>
</dbReference>
<feature type="domain" description="CRIB" evidence="9">
    <location>
        <begin position="512"/>
        <end position="525"/>
    </location>
</feature>
<comment type="similarity">
    <text evidence="2">Belongs to the YIP1 family.</text>
</comment>
<organism evidence="10 11">
    <name type="scientific">Nematostella vectensis</name>
    <name type="common">Starlet sea anemone</name>
    <dbReference type="NCBI Taxonomy" id="45351"/>
    <lineage>
        <taxon>Eukaryota</taxon>
        <taxon>Metazoa</taxon>
        <taxon>Cnidaria</taxon>
        <taxon>Anthozoa</taxon>
        <taxon>Hexacorallia</taxon>
        <taxon>Actiniaria</taxon>
        <taxon>Edwardsiidae</taxon>
        <taxon>Nematostella</taxon>
    </lineage>
</organism>
<evidence type="ECO:0000256" key="2">
    <source>
        <dbReference type="ARBA" id="ARBA00010596"/>
    </source>
</evidence>
<dbReference type="GO" id="GO:0000139">
    <property type="term" value="C:Golgi membrane"/>
    <property type="evidence" value="ECO:0007669"/>
    <property type="project" value="UniProtKB-SubCell"/>
</dbReference>
<dbReference type="AlphaFoldDB" id="A7STT6"/>
<gene>
    <name evidence="10" type="ORF">NEMVEDRAFT_v1g217397</name>
</gene>
<evidence type="ECO:0000256" key="5">
    <source>
        <dbReference type="ARBA" id="ARBA00023034"/>
    </source>
</evidence>
<feature type="compositionally biased region" description="Acidic residues" evidence="8">
    <location>
        <begin position="659"/>
        <end position="668"/>
    </location>
</feature>
<evidence type="ECO:0000256" key="8">
    <source>
        <dbReference type="SAM" id="MobiDB-lite"/>
    </source>
</evidence>
<evidence type="ECO:0000259" key="9">
    <source>
        <dbReference type="PROSITE" id="PS50108"/>
    </source>
</evidence>
<keyword evidence="3" id="KW-0812">Transmembrane</keyword>
<comment type="subcellular location">
    <subcellularLocation>
        <location evidence="1">Golgi apparatus membrane</location>
        <topology evidence="1">Multi-pass membrane protein</topology>
    </subcellularLocation>
    <subcellularLocation>
        <location evidence="7">Golgi apparatus</location>
        <location evidence="7">cis-Golgi network membrane</location>
    </subcellularLocation>
</comment>
<evidence type="ECO:0000313" key="11">
    <source>
        <dbReference type="Proteomes" id="UP000001593"/>
    </source>
</evidence>
<evidence type="ECO:0000313" key="10">
    <source>
        <dbReference type="EMBL" id="EDO32874.1"/>
    </source>
</evidence>
<dbReference type="InParanoid" id="A7STT6"/>
<reference evidence="10 11" key="1">
    <citation type="journal article" date="2007" name="Science">
        <title>Sea anemone genome reveals ancestral eumetazoan gene repertoire and genomic organization.</title>
        <authorList>
            <person name="Putnam N.H."/>
            <person name="Srivastava M."/>
            <person name="Hellsten U."/>
            <person name="Dirks B."/>
            <person name="Chapman J."/>
            <person name="Salamov A."/>
            <person name="Terry A."/>
            <person name="Shapiro H."/>
            <person name="Lindquist E."/>
            <person name="Kapitonov V.V."/>
            <person name="Jurka J."/>
            <person name="Genikhovich G."/>
            <person name="Grigoriev I.V."/>
            <person name="Lucas S.M."/>
            <person name="Steele R.E."/>
            <person name="Finnerty J.R."/>
            <person name="Technau U."/>
            <person name="Martindale M.Q."/>
            <person name="Rokhsar D.S."/>
        </authorList>
    </citation>
    <scope>NUCLEOTIDE SEQUENCE [LARGE SCALE GENOMIC DNA]</scope>
    <source>
        <strain evidence="11">CH2 X CH6</strain>
    </source>
</reference>
<dbReference type="HOGENOM" id="CLU_402434_0_0_1"/>
<evidence type="ECO:0000256" key="4">
    <source>
        <dbReference type="ARBA" id="ARBA00022989"/>
    </source>
</evidence>
<feature type="compositionally biased region" description="Polar residues" evidence="8">
    <location>
        <begin position="548"/>
        <end position="560"/>
    </location>
</feature>
<sequence length="684" mass="79560">MDIDFDPTTEEGREDLNTTVDEDYDSLIPNDGEGRESWNERISNRFGRGASYVIRRLTDLWKTRNPGRDVPEYMELQNIGGSSSTDTLRVNLLLSKYPDLDENLVQISTDERGKQFISFYSARKGGWTRPERLYNEDRTMKFTEFVKRYPYYSRFRFSADEHGNVQFVFNGDEYDPFDKNGNLVKTLYHFPGNSWKPENIQDFLVADDTQAYKETIQQLFGFPKQYRLDARAEYKILPWDENPTRNNYVSFDVFITPKLKTHFVFRDIFTDSLLVFRTAKEASRWLDASNLSYWSQALNFAMFCATAGCGVTRDMIDDSQVGSFYRFHIIFTIRRILNELQCPLPKDRLFSWNKNFYSEAAYQKLRTEFRTGDDFRFLGPINHGLGNVYNYDYHGLSSSNDKYKPYGTIDQLHDEWDAAKSDHEHMNHFEIEYLKDLRTGFQVLDVILHIRYLSTDATQHPHSLQHLEIDETQFHRVCTTPGSISGRMSVVWNFLRRIARRERGKSRMHGKISTPTNFQHRVHVIVDKDTGQFIGLPPQWIAIMNTKTRQPARRTMSSPELRSHPVMRKQNGGLKSGASNGGVKNNSAEAIMEALQTPGSRSSIANDQDIVIERLKRELQDYREKSPDEFDTPISNLDSSDNRNDSHTVFQRKETTFSADEDDDDNAHEEDHRKAVKVRAESAV</sequence>
<dbReference type="GO" id="GO:0005802">
    <property type="term" value="C:trans-Golgi network"/>
    <property type="evidence" value="ECO:0000318"/>
    <property type="project" value="GO_Central"/>
</dbReference>
<evidence type="ECO:0000256" key="7">
    <source>
        <dbReference type="ARBA" id="ARBA00024188"/>
    </source>
</evidence>
<keyword evidence="11" id="KW-1185">Reference proteome</keyword>
<keyword evidence="5" id="KW-0333">Golgi apparatus</keyword>
<dbReference type="STRING" id="45351.A7STT6"/>
<evidence type="ECO:0000256" key="3">
    <source>
        <dbReference type="ARBA" id="ARBA00022692"/>
    </source>
</evidence>
<feature type="region of interest" description="Disordered" evidence="8">
    <location>
        <begin position="1"/>
        <end position="36"/>
    </location>
</feature>
<accession>A7STT6</accession>
<dbReference type="GO" id="GO:0048280">
    <property type="term" value="P:vesicle fusion with Golgi apparatus"/>
    <property type="evidence" value="ECO:0000318"/>
    <property type="project" value="GO_Central"/>
</dbReference>
<name>A7STT6_NEMVE</name>
<feature type="compositionally biased region" description="Basic and acidic residues" evidence="8">
    <location>
        <begin position="640"/>
        <end position="655"/>
    </location>
</feature>
<dbReference type="InterPro" id="IPR045231">
    <property type="entry name" value="Yip1/4-like"/>
</dbReference>
<protein>
    <recommendedName>
        <fullName evidence="9">CRIB domain-containing protein</fullName>
    </recommendedName>
</protein>
<dbReference type="InterPro" id="IPR036936">
    <property type="entry name" value="CRIB_dom_sf"/>
</dbReference>
<proteinExistence type="inferred from homology"/>
<dbReference type="Pfam" id="PF00786">
    <property type="entry name" value="PBD"/>
    <property type="match status" value="1"/>
</dbReference>
<dbReference type="GO" id="GO:0006888">
    <property type="term" value="P:endoplasmic reticulum to Golgi vesicle-mediated transport"/>
    <property type="evidence" value="ECO:0000318"/>
    <property type="project" value="GO_Central"/>
</dbReference>
<dbReference type="PANTHER" id="PTHR21236">
    <property type="entry name" value="GOLGI MEMBRANE PROTEIN YIP1"/>
    <property type="match status" value="1"/>
</dbReference>
<dbReference type="SMART" id="SM00285">
    <property type="entry name" value="PBD"/>
    <property type="match status" value="1"/>
</dbReference>
<dbReference type="eggNOG" id="ENOG502RZBP">
    <property type="taxonomic scope" value="Eukaryota"/>
</dbReference>
<evidence type="ECO:0000256" key="6">
    <source>
        <dbReference type="ARBA" id="ARBA00023136"/>
    </source>
</evidence>
<dbReference type="PROSITE" id="PS50108">
    <property type="entry name" value="CRIB"/>
    <property type="match status" value="1"/>
</dbReference>
<evidence type="ECO:0000256" key="1">
    <source>
        <dbReference type="ARBA" id="ARBA00004653"/>
    </source>
</evidence>
<feature type="region of interest" description="Disordered" evidence="8">
    <location>
        <begin position="548"/>
        <end position="584"/>
    </location>
</feature>
<feature type="region of interest" description="Disordered" evidence="8">
    <location>
        <begin position="622"/>
        <end position="684"/>
    </location>
</feature>